<dbReference type="Ensembl" id="ENSPSTT00000003957.1">
    <property type="protein sequence ID" value="ENSPSTP00000003772.1"/>
    <property type="gene ID" value="ENSPSTG00000002743.1"/>
</dbReference>
<evidence type="ECO:0000259" key="3">
    <source>
        <dbReference type="Pfam" id="PF18289"/>
    </source>
</evidence>
<dbReference type="InterPro" id="IPR042847">
    <property type="entry name" value="EFC12"/>
</dbReference>
<feature type="compositionally biased region" description="Basic and acidic residues" evidence="1">
    <location>
        <begin position="535"/>
        <end position="544"/>
    </location>
</feature>
<feature type="compositionally biased region" description="Low complexity" evidence="1">
    <location>
        <begin position="668"/>
        <end position="677"/>
    </location>
</feature>
<feature type="compositionally biased region" description="Basic and acidic residues" evidence="1">
    <location>
        <begin position="684"/>
        <end position="697"/>
    </location>
</feature>
<protein>
    <recommendedName>
        <fullName evidence="6">CCDC81 HU domain-containing protein</fullName>
    </recommendedName>
</protein>
<evidence type="ECO:0000256" key="1">
    <source>
        <dbReference type="SAM" id="MobiDB-lite"/>
    </source>
</evidence>
<sequence>MVSLLELIAKVERWSETDGCSTVTFPTLEKLSINDVTTIWNNVFQRVHQLLLLKKPPAVSITGLGTFCIQKWQALEDGKTLTFQRPLFSLSKAAAQIRDIIQFPVHLPDDTEIVVLNCETIRLYMPYSQQTVQGCLLETLQYFYHILTNGEDADFTLKDIGTLAIRGKQVEMTFCEDFLLRLNKSTYVVEKLFNKRWVVSDKETALLPNHLGHVHQLPEFEIKEVPQLATKPLPEEKLLERKESLLCKLLRLRRTISPSTLTTAEGDEEEEPAGRSLPETPDTEGRQDRESPTFPVATSHPEDDPHNLSAWIQERKRFISQLESFGDIEKWLRNKSSRSQLEEKVWERIKSRRAERRAEGKSAVIDLGDTTPASSQPQKDIPPPCIPYPQALVTLHNLLRKRKTTLVNVFKKAGMEGRNIKKADFIKIIKQTNVHISEEDLEDVIIFLSAPKRGKYTTMEKLMDCQNEWLEMKKKESRETKGGAQTQPHKATCKTATSPPSAGGRAKEMGPTKPTAKLTPLEVTPVHAEPGQGHQTDHEKKDTPKPSGDGAQKTIKRQEMKKGKVSPIKWKETSQLGRSGELTVEEHCFPSTTGSAIGALVDQYRSKVAASYLNSSKLCKERDIHLNEPVLQKGLLHPGDKIIRGRRLRKIRQPGGYYNIGLDDMSSPLSMSRSSKSAAGNLGKEGKNKRASEEFGHYDSLQRNQKEKRNKGSNNRFWPGHLLDKMRLCIPEEKTNRAHPLFSCVRPTRPAYII</sequence>
<dbReference type="PANTHER" id="PTHR47225">
    <property type="entry name" value="EF-HAND CALCIUM-BINDING DOMAIN-CONTAINING PROTEIN 12"/>
    <property type="match status" value="1"/>
</dbReference>
<name>A0A8C9ER10_PAVCR</name>
<feature type="region of interest" description="Disordered" evidence="1">
    <location>
        <begin position="475"/>
        <end position="567"/>
    </location>
</feature>
<evidence type="ECO:0000313" key="4">
    <source>
        <dbReference type="Ensembl" id="ENSPSTP00000003772.1"/>
    </source>
</evidence>
<dbReference type="InterPro" id="IPR040673">
    <property type="entry name" value="CCDC81_HU_dom_2"/>
</dbReference>
<dbReference type="Proteomes" id="UP000694428">
    <property type="component" value="Unplaced"/>
</dbReference>
<proteinExistence type="predicted"/>
<feature type="compositionally biased region" description="Polar residues" evidence="1">
    <location>
        <begin position="483"/>
        <end position="500"/>
    </location>
</feature>
<feature type="region of interest" description="Disordered" evidence="1">
    <location>
        <begin position="259"/>
        <end position="306"/>
    </location>
</feature>
<evidence type="ECO:0000313" key="5">
    <source>
        <dbReference type="Proteomes" id="UP000694428"/>
    </source>
</evidence>
<dbReference type="AlphaFoldDB" id="A0A8C9ER10"/>
<keyword evidence="5" id="KW-1185">Reference proteome</keyword>
<dbReference type="PANTHER" id="PTHR47225:SF1">
    <property type="entry name" value="EF-HAND CALCIUM-BINDING DOMAIN-CONTAINING PROTEIN 12"/>
    <property type="match status" value="1"/>
</dbReference>
<feature type="domain" description="CCDC81 HU" evidence="3">
    <location>
        <begin position="113"/>
        <end position="185"/>
    </location>
</feature>
<evidence type="ECO:0000259" key="2">
    <source>
        <dbReference type="Pfam" id="PF14908"/>
    </source>
</evidence>
<organism evidence="4 5">
    <name type="scientific">Pavo cristatus</name>
    <name type="common">Indian peafowl</name>
    <name type="synonym">Blue peafowl</name>
    <dbReference type="NCBI Taxonomy" id="9049"/>
    <lineage>
        <taxon>Eukaryota</taxon>
        <taxon>Metazoa</taxon>
        <taxon>Chordata</taxon>
        <taxon>Craniata</taxon>
        <taxon>Vertebrata</taxon>
        <taxon>Euteleostomi</taxon>
        <taxon>Archelosauria</taxon>
        <taxon>Archosauria</taxon>
        <taxon>Dinosauria</taxon>
        <taxon>Saurischia</taxon>
        <taxon>Theropoda</taxon>
        <taxon>Coelurosauria</taxon>
        <taxon>Aves</taxon>
        <taxon>Neognathae</taxon>
        <taxon>Galloanserae</taxon>
        <taxon>Galliformes</taxon>
        <taxon>Phasianidae</taxon>
        <taxon>Phasianinae</taxon>
        <taxon>Pavo</taxon>
    </lineage>
</organism>
<reference evidence="4" key="1">
    <citation type="submission" date="2025-08" db="UniProtKB">
        <authorList>
            <consortium name="Ensembl"/>
        </authorList>
    </citation>
    <scope>IDENTIFICATION</scope>
</reference>
<evidence type="ECO:0008006" key="6">
    <source>
        <dbReference type="Google" id="ProtNLM"/>
    </source>
</evidence>
<dbReference type="InterPro" id="IPR028034">
    <property type="entry name" value="HU-CCDC81"/>
</dbReference>
<accession>A0A8C9ER10</accession>
<feature type="domain" description="CCDC81 HU" evidence="2">
    <location>
        <begin position="22"/>
        <end position="96"/>
    </location>
</feature>
<dbReference type="Pfam" id="PF14908">
    <property type="entry name" value="HU-CCDC81_euk_1"/>
    <property type="match status" value="1"/>
</dbReference>
<feature type="region of interest" description="Disordered" evidence="1">
    <location>
        <begin position="668"/>
        <end position="717"/>
    </location>
</feature>
<feature type="region of interest" description="Disordered" evidence="1">
    <location>
        <begin position="357"/>
        <end position="382"/>
    </location>
</feature>
<dbReference type="Pfam" id="PF18289">
    <property type="entry name" value="HU-CCDC81_euk_2"/>
    <property type="match status" value="1"/>
</dbReference>
<reference evidence="4" key="2">
    <citation type="submission" date="2025-09" db="UniProtKB">
        <authorList>
            <consortium name="Ensembl"/>
        </authorList>
    </citation>
    <scope>IDENTIFICATION</scope>
</reference>